<evidence type="ECO:0000256" key="10">
    <source>
        <dbReference type="PROSITE-ProRule" id="PRU01360"/>
    </source>
</evidence>
<evidence type="ECO:0000256" key="7">
    <source>
        <dbReference type="ARBA" id="ARBA00023136"/>
    </source>
</evidence>
<evidence type="ECO:0000256" key="3">
    <source>
        <dbReference type="ARBA" id="ARBA00022452"/>
    </source>
</evidence>
<keyword evidence="12" id="KW-0175">Coiled coil</keyword>
<protein>
    <submittedName>
        <fullName evidence="16">Iron complex outermembrane receptor protein</fullName>
    </submittedName>
</protein>
<keyword evidence="8 16" id="KW-0675">Receptor</keyword>
<dbReference type="Pfam" id="PF07715">
    <property type="entry name" value="Plug"/>
    <property type="match status" value="1"/>
</dbReference>
<evidence type="ECO:0000256" key="12">
    <source>
        <dbReference type="SAM" id="Coils"/>
    </source>
</evidence>
<feature type="domain" description="TonB-dependent receptor plug" evidence="15">
    <location>
        <begin position="125"/>
        <end position="221"/>
    </location>
</feature>
<keyword evidence="7 10" id="KW-0472">Membrane</keyword>
<reference evidence="16 17" key="1">
    <citation type="submission" date="2018-04" db="EMBL/GenBank/DDBJ databases">
        <title>Genomic Encyclopedia of Archaeal and Bacterial Type Strains, Phase II (KMG-II): from individual species to whole genera.</title>
        <authorList>
            <person name="Goeker M."/>
        </authorList>
    </citation>
    <scope>NUCLEOTIDE SEQUENCE [LARGE SCALE GENOMIC DNA]</scope>
    <source>
        <strain evidence="16 17">DSM 25731</strain>
    </source>
</reference>
<dbReference type="Pfam" id="PF00593">
    <property type="entry name" value="TonB_dep_Rec_b-barrel"/>
    <property type="match status" value="1"/>
</dbReference>
<keyword evidence="6 11" id="KW-0798">TonB box</keyword>
<dbReference type="GO" id="GO:0009279">
    <property type="term" value="C:cell outer membrane"/>
    <property type="evidence" value="ECO:0007669"/>
    <property type="project" value="UniProtKB-SubCell"/>
</dbReference>
<evidence type="ECO:0000256" key="4">
    <source>
        <dbReference type="ARBA" id="ARBA00022692"/>
    </source>
</evidence>
<evidence type="ECO:0000313" key="17">
    <source>
        <dbReference type="Proteomes" id="UP000244090"/>
    </source>
</evidence>
<comment type="similarity">
    <text evidence="10 11">Belongs to the TonB-dependent receptor family.</text>
</comment>
<dbReference type="PROSITE" id="PS52016">
    <property type="entry name" value="TONB_DEPENDENT_REC_3"/>
    <property type="match status" value="1"/>
</dbReference>
<dbReference type="GO" id="GO:0044718">
    <property type="term" value="P:siderophore transmembrane transport"/>
    <property type="evidence" value="ECO:0007669"/>
    <property type="project" value="TreeGrafter"/>
</dbReference>
<dbReference type="InterPro" id="IPR008969">
    <property type="entry name" value="CarboxyPept-like_regulatory"/>
</dbReference>
<feature type="chain" id="PRO_5015561746" evidence="13">
    <location>
        <begin position="19"/>
        <end position="800"/>
    </location>
</feature>
<keyword evidence="9 10" id="KW-0998">Cell outer membrane</keyword>
<dbReference type="EMBL" id="QBKT01000002">
    <property type="protein sequence ID" value="PTX62983.1"/>
    <property type="molecule type" value="Genomic_DNA"/>
</dbReference>
<keyword evidence="5 13" id="KW-0732">Signal</keyword>
<dbReference type="SUPFAM" id="SSF49464">
    <property type="entry name" value="Carboxypeptidase regulatory domain-like"/>
    <property type="match status" value="1"/>
</dbReference>
<dbReference type="PANTHER" id="PTHR30069:SF29">
    <property type="entry name" value="HEMOGLOBIN AND HEMOGLOBIN-HAPTOGLOBIN-BINDING PROTEIN 1-RELATED"/>
    <property type="match status" value="1"/>
</dbReference>
<dbReference type="GO" id="GO:0015344">
    <property type="term" value="F:siderophore uptake transmembrane transporter activity"/>
    <property type="evidence" value="ECO:0007669"/>
    <property type="project" value="TreeGrafter"/>
</dbReference>
<evidence type="ECO:0000256" key="9">
    <source>
        <dbReference type="ARBA" id="ARBA00023237"/>
    </source>
</evidence>
<evidence type="ECO:0000256" key="13">
    <source>
        <dbReference type="SAM" id="SignalP"/>
    </source>
</evidence>
<dbReference type="InterPro" id="IPR036942">
    <property type="entry name" value="Beta-barrel_TonB_sf"/>
</dbReference>
<evidence type="ECO:0000256" key="6">
    <source>
        <dbReference type="ARBA" id="ARBA00023077"/>
    </source>
</evidence>
<dbReference type="AlphaFoldDB" id="A0A2T6C3W7"/>
<evidence type="ECO:0000256" key="8">
    <source>
        <dbReference type="ARBA" id="ARBA00023170"/>
    </source>
</evidence>
<keyword evidence="3 10" id="KW-1134">Transmembrane beta strand</keyword>
<evidence type="ECO:0000256" key="1">
    <source>
        <dbReference type="ARBA" id="ARBA00004571"/>
    </source>
</evidence>
<dbReference type="InterPro" id="IPR037066">
    <property type="entry name" value="Plug_dom_sf"/>
</dbReference>
<feature type="coiled-coil region" evidence="12">
    <location>
        <begin position="686"/>
        <end position="713"/>
    </location>
</feature>
<evidence type="ECO:0000256" key="2">
    <source>
        <dbReference type="ARBA" id="ARBA00022448"/>
    </source>
</evidence>
<dbReference type="RefSeq" id="WP_245896733.1">
    <property type="nucleotide sequence ID" value="NZ_QBKT01000002.1"/>
</dbReference>
<dbReference type="Gene3D" id="2.170.130.10">
    <property type="entry name" value="TonB-dependent receptor, plug domain"/>
    <property type="match status" value="1"/>
</dbReference>
<evidence type="ECO:0000259" key="14">
    <source>
        <dbReference type="Pfam" id="PF00593"/>
    </source>
</evidence>
<dbReference type="SUPFAM" id="SSF56935">
    <property type="entry name" value="Porins"/>
    <property type="match status" value="1"/>
</dbReference>
<proteinExistence type="inferred from homology"/>
<keyword evidence="17" id="KW-1185">Reference proteome</keyword>
<organism evidence="16 17">
    <name type="scientific">Kordia periserrulae</name>
    <dbReference type="NCBI Taxonomy" id="701523"/>
    <lineage>
        <taxon>Bacteria</taxon>
        <taxon>Pseudomonadati</taxon>
        <taxon>Bacteroidota</taxon>
        <taxon>Flavobacteriia</taxon>
        <taxon>Flavobacteriales</taxon>
        <taxon>Flavobacteriaceae</taxon>
        <taxon>Kordia</taxon>
    </lineage>
</organism>
<dbReference type="PANTHER" id="PTHR30069">
    <property type="entry name" value="TONB-DEPENDENT OUTER MEMBRANE RECEPTOR"/>
    <property type="match status" value="1"/>
</dbReference>
<dbReference type="Gene3D" id="2.40.170.20">
    <property type="entry name" value="TonB-dependent receptor, beta-barrel domain"/>
    <property type="match status" value="1"/>
</dbReference>
<dbReference type="InterPro" id="IPR012910">
    <property type="entry name" value="Plug_dom"/>
</dbReference>
<gene>
    <name evidence="16" type="ORF">C8N46_102384</name>
</gene>
<dbReference type="InterPro" id="IPR039426">
    <property type="entry name" value="TonB-dep_rcpt-like"/>
</dbReference>
<feature type="signal peptide" evidence="13">
    <location>
        <begin position="1"/>
        <end position="18"/>
    </location>
</feature>
<dbReference type="InterPro" id="IPR000531">
    <property type="entry name" value="Beta-barrel_TonB"/>
</dbReference>
<keyword evidence="4 10" id="KW-0812">Transmembrane</keyword>
<dbReference type="Proteomes" id="UP000244090">
    <property type="component" value="Unassembled WGS sequence"/>
</dbReference>
<accession>A0A2T6C3W7</accession>
<comment type="subcellular location">
    <subcellularLocation>
        <location evidence="1 10">Cell outer membrane</location>
        <topology evidence="1 10">Multi-pass membrane protein</topology>
    </subcellularLocation>
</comment>
<dbReference type="Pfam" id="PF13715">
    <property type="entry name" value="CarbopepD_reg_2"/>
    <property type="match status" value="1"/>
</dbReference>
<feature type="domain" description="TonB-dependent receptor-like beta-barrel" evidence="14">
    <location>
        <begin position="375"/>
        <end position="768"/>
    </location>
</feature>
<keyword evidence="2 10" id="KW-0813">Transport</keyword>
<evidence type="ECO:0000259" key="15">
    <source>
        <dbReference type="Pfam" id="PF07715"/>
    </source>
</evidence>
<evidence type="ECO:0000256" key="11">
    <source>
        <dbReference type="RuleBase" id="RU003357"/>
    </source>
</evidence>
<evidence type="ECO:0000313" key="16">
    <source>
        <dbReference type="EMBL" id="PTX62983.1"/>
    </source>
</evidence>
<dbReference type="Gene3D" id="2.60.40.1120">
    <property type="entry name" value="Carboxypeptidase-like, regulatory domain"/>
    <property type="match status" value="1"/>
</dbReference>
<name>A0A2T6C3W7_9FLAO</name>
<comment type="caution">
    <text evidence="16">The sequence shown here is derived from an EMBL/GenBank/DDBJ whole genome shotgun (WGS) entry which is preliminary data.</text>
</comment>
<evidence type="ECO:0000256" key="5">
    <source>
        <dbReference type="ARBA" id="ARBA00022729"/>
    </source>
</evidence>
<sequence length="800" mass="90096">MRTYLCMILLCSAMVAKSQDCSYTLSGKIIDLHDNTVLPGATLIMIGEGKTVESDIDGKYLFSNLCDGSYSLQVYHPNCETQIFKVKVSGNTERNFKLEHHLEELNAITLRASIFGSKTKTNFEQKVTEKQLDRFSSASLGEVLNTLSGVSSLNTGNAVVKPIINGVHSSRVVVMNNGVRMEDQEWGAEHAPSIDVNAIGNITLIKGAGALKYSGDAVGGIIVTEASKVPVKDTIYGKTNVTAATNGRGGAITSTLTKSYANGWYGSIQGTLRRFGDYEAPDYILSNTGNFERSISGRVGINRFEYGVEAYYSFFKNEIGILRASHIGGASDQVRAINSGTPLIIRDFTYDIDAPRQDVTHHLFKVRGFKNFKNLGKVTLQYDFQQNERLEFDVRRSSNDDDRASLDLALTSQTLRLDLDTDNTDLFNLKTGLMAQYQKNVADPSTGVRRLIPDYERFNLGLYGVADVSITDNFLVEVGGRFDYFHIDAQKFYRSSFWEDRNYDELFPDIVVEEFSNQILTNPKLNFSNVSATFGTRYTFNDSYKLYANYSLASRAPNPSELFSEGLHHSASRIELGDLRFDSEIAHKVSVTLQKQGKTFGFSVNPFVNFINNFIIIEPTEIRQTIRGNFQVWEYRQTKATLLGVDIDASVTFNDNWNFYHQFSLVKGYDETLDLPLIDMPPVNTMNGLVYQNKELKNLLVELQSEYTFRQNEFPDNNFQAFIPETDSFELVDVSTPPDAYHLLHLHTNADFSLSKNSTLNVGLSVTNIFDTNYRNYLNRLRYYADDLGRNISINLKITY</sequence>